<dbReference type="HOGENOM" id="CLU_794122_0_0_5"/>
<keyword evidence="1" id="KW-0614">Plasmid</keyword>
<sequence>MTATTTPRLLVEGFECLERQGTRRSLGMLDLTDPISEALMFRRLASPAPAGIPVRLFASALPRDAADVAWDGRLAIPGFGTAVDVFCKAVGGLAVIRDFRLHLDGIRRAEFALRTAEELQALVAAATFVPPVEAAAGQAMFYCHLGAGDSEYVAEADDAYGWWRYDEYVRGNPRPDADPEDPGMAAWSAAYSAWVRTEAPPMVFLTTVMPFAGIDAASIRDAFEDEGKVDVPALLESACDDHHEDAQEDLVDEDALHELVEAWLPHAAKGTPEDLALEAALADWNGRQTLHSFMLDESRFTATSADAGPEEIARWCARHVDRAKQALAEARIWVPAVSEVLDAVAPRAA</sequence>
<proteinExistence type="predicted"/>
<organism evidence="1 2">
    <name type="scientific">Methylorubrum extorquens (strain ATCC 14718 / DSM 1338 / JCM 2805 / NCIMB 9133 / AM1)</name>
    <name type="common">Methylobacterium extorquens</name>
    <dbReference type="NCBI Taxonomy" id="272630"/>
    <lineage>
        <taxon>Bacteria</taxon>
        <taxon>Pseudomonadati</taxon>
        <taxon>Pseudomonadota</taxon>
        <taxon>Alphaproteobacteria</taxon>
        <taxon>Hyphomicrobiales</taxon>
        <taxon>Methylobacteriaceae</taxon>
        <taxon>Methylorubrum</taxon>
    </lineage>
</organism>
<dbReference type="Proteomes" id="UP000009081">
    <property type="component" value="Plasmid megaplasmid"/>
</dbReference>
<evidence type="ECO:0000313" key="1">
    <source>
        <dbReference type="EMBL" id="ACS43695.1"/>
    </source>
</evidence>
<evidence type="ECO:0008006" key="3">
    <source>
        <dbReference type="Google" id="ProtNLM"/>
    </source>
</evidence>
<name>C5B5G3_METEA</name>
<evidence type="ECO:0000313" key="2">
    <source>
        <dbReference type="Proteomes" id="UP000009081"/>
    </source>
</evidence>
<dbReference type="AlphaFoldDB" id="C5B5G3"/>
<protein>
    <recommendedName>
        <fullName evidence="3">PRTRC system protein F</fullName>
    </recommendedName>
</protein>
<keyword evidence="2" id="KW-1185">Reference proteome</keyword>
<accession>C5B5G3</accession>
<dbReference type="KEGG" id="mea:Mex_2p0858"/>
<gene>
    <name evidence="1" type="ordered locus">MexAM1_META2p0858</name>
</gene>
<geneLocation type="plasmid" evidence="1 2">
    <name>megaplasmid</name>
</geneLocation>
<dbReference type="RefSeq" id="WP_012754128.1">
    <property type="nucleotide sequence ID" value="NC_012811.1"/>
</dbReference>
<dbReference type="EMBL" id="CP001511">
    <property type="protein sequence ID" value="ACS43695.1"/>
    <property type="molecule type" value="Genomic_DNA"/>
</dbReference>
<reference evidence="1 2" key="1">
    <citation type="journal article" date="2009" name="PLoS ONE">
        <title>Methylobacterium genome sequences: a reference blueprint to investigate microbial metabolism of C1 compounds from natural and industrial sources.</title>
        <authorList>
            <person name="Vuilleumier S."/>
            <person name="Chistoserdova L."/>
            <person name="Lee M.-C."/>
            <person name="Bringel F."/>
            <person name="Lajus A."/>
            <person name="Zhou Y."/>
            <person name="Gourion B."/>
            <person name="Barbe V."/>
            <person name="Chang J."/>
            <person name="Cruveiller S."/>
            <person name="Dossat C."/>
            <person name="Gillett W."/>
            <person name="Gruffaz C."/>
            <person name="Haugen E."/>
            <person name="Hourcade E."/>
            <person name="Levy R."/>
            <person name="Mangenot S."/>
            <person name="Muller E."/>
            <person name="Nadalig T."/>
            <person name="Pagni M."/>
            <person name="Penny C."/>
            <person name="Peyraud R."/>
            <person name="Robinson D.G."/>
            <person name="Roche D."/>
            <person name="Rouy Z."/>
            <person name="Saenampechek C."/>
            <person name="Salvignol G."/>
            <person name="Vallenet D."/>
            <person name="Wu Z."/>
            <person name="Marx C.J."/>
            <person name="Vorholt J.A."/>
            <person name="Olson M.V."/>
            <person name="Kaul R."/>
            <person name="Weissenbach J."/>
            <person name="Medigue C."/>
            <person name="Lidstrom M.E."/>
        </authorList>
    </citation>
    <scope>NUCLEOTIDE SEQUENCE [LARGE SCALE GENOMIC DNA]</scope>
    <source>
        <strain evidence="2">ATCC 14718 / DSM 1338 / JCM 2805 / NCIMB 9133 / AM1</strain>
    </source>
</reference>